<protein>
    <recommendedName>
        <fullName evidence="4">MFS transporter</fullName>
    </recommendedName>
</protein>
<gene>
    <name evidence="2" type="ORF">NBG84_33005</name>
</gene>
<dbReference type="Proteomes" id="UP001431429">
    <property type="component" value="Unassembled WGS sequence"/>
</dbReference>
<dbReference type="RefSeq" id="WP_250923363.1">
    <property type="nucleotide sequence ID" value="NZ_JAMQAW010000057.1"/>
</dbReference>
<sequence length="147" mass="14697">MPDRYGRIHHPGFTTYAGAHGAEGAIYAGSAVLGIGVGSAFAALANLVVSVVDRSRTGEVTGINTIMRTIGGSLGAQIAASVVASRTIPGTQIPAESGYTTAFVMSAIAVGVATLVALTVPGRLWQRATAPAPSPPPGVASPAQEFP</sequence>
<keyword evidence="3" id="KW-1185">Reference proteome</keyword>
<feature type="transmembrane region" description="Helical" evidence="1">
    <location>
        <begin position="70"/>
        <end position="88"/>
    </location>
</feature>
<dbReference type="InterPro" id="IPR036259">
    <property type="entry name" value="MFS_trans_sf"/>
</dbReference>
<organism evidence="2 3">
    <name type="scientific">Streptomyces albipurpureus</name>
    <dbReference type="NCBI Taxonomy" id="2897419"/>
    <lineage>
        <taxon>Bacteria</taxon>
        <taxon>Bacillati</taxon>
        <taxon>Actinomycetota</taxon>
        <taxon>Actinomycetes</taxon>
        <taxon>Kitasatosporales</taxon>
        <taxon>Streptomycetaceae</taxon>
        <taxon>Streptomyces</taxon>
    </lineage>
</organism>
<feature type="transmembrane region" description="Helical" evidence="1">
    <location>
        <begin position="100"/>
        <end position="120"/>
    </location>
</feature>
<dbReference type="Gene3D" id="1.20.1250.20">
    <property type="entry name" value="MFS general substrate transporter like domains"/>
    <property type="match status" value="1"/>
</dbReference>
<keyword evidence="1" id="KW-0472">Membrane</keyword>
<accession>A0ABT0UXB8</accession>
<reference evidence="2" key="1">
    <citation type="submission" date="2022-06" db="EMBL/GenBank/DDBJ databases">
        <title>Genome public.</title>
        <authorList>
            <person name="Sun Q."/>
        </authorList>
    </citation>
    <scope>NUCLEOTIDE SEQUENCE</scope>
    <source>
        <strain evidence="2">CWNU-1</strain>
    </source>
</reference>
<evidence type="ECO:0008006" key="4">
    <source>
        <dbReference type="Google" id="ProtNLM"/>
    </source>
</evidence>
<keyword evidence="1" id="KW-0812">Transmembrane</keyword>
<proteinExistence type="predicted"/>
<dbReference type="EMBL" id="JAMQAW010000057">
    <property type="protein sequence ID" value="MCM2393047.1"/>
    <property type="molecule type" value="Genomic_DNA"/>
</dbReference>
<dbReference type="SUPFAM" id="SSF103473">
    <property type="entry name" value="MFS general substrate transporter"/>
    <property type="match status" value="1"/>
</dbReference>
<evidence type="ECO:0000256" key="1">
    <source>
        <dbReference type="SAM" id="Phobius"/>
    </source>
</evidence>
<comment type="caution">
    <text evidence="2">The sequence shown here is derived from an EMBL/GenBank/DDBJ whole genome shotgun (WGS) entry which is preliminary data.</text>
</comment>
<evidence type="ECO:0000313" key="2">
    <source>
        <dbReference type="EMBL" id="MCM2393047.1"/>
    </source>
</evidence>
<evidence type="ECO:0000313" key="3">
    <source>
        <dbReference type="Proteomes" id="UP001431429"/>
    </source>
</evidence>
<feature type="transmembrane region" description="Helical" evidence="1">
    <location>
        <begin position="25"/>
        <end position="49"/>
    </location>
</feature>
<name>A0ABT0UXB8_9ACTN</name>
<keyword evidence="1" id="KW-1133">Transmembrane helix</keyword>